<evidence type="ECO:0000313" key="6">
    <source>
        <dbReference type="EMBL" id="MBC8572164.1"/>
    </source>
</evidence>
<accession>A0ABR7N6Y5</accession>
<comment type="caution">
    <text evidence="6">The sequence shown here is derived from an EMBL/GenBank/DDBJ whole genome shotgun (WGS) entry which is preliminary data.</text>
</comment>
<feature type="domain" description="Metallo-beta-lactamase" evidence="5">
    <location>
        <begin position="24"/>
        <end position="228"/>
    </location>
</feature>
<dbReference type="RefSeq" id="WP_249307125.1">
    <property type="nucleotide sequence ID" value="NZ_JACRSZ010000001.1"/>
</dbReference>
<proteinExistence type="predicted"/>
<evidence type="ECO:0000256" key="1">
    <source>
        <dbReference type="ARBA" id="ARBA00001947"/>
    </source>
</evidence>
<sequence>MIEILTKKLSDHLYRFEEAGGPNQVHAYLICGEEKALMVDGLWLADGLFTEAEKILKAEYGESYTQENRDKMLEMLITHGHEDHAGKGMEEFLNAGCNVYVPEKDWPLLAEKYEEKKSQIIFLTEEMCDRLSSSGQVVAGKEHYNLCLGGITVQIIKMPGHTSGSLLVWVSEWNTLLTSDAIGAGVLWMQLPECSSLTEYRPEVEKLLTFLEREKARTGKEVRIYPGHAQQILSDVEETGTEQYGQQDYLIYAYVREVLELTEKILANPEMGEERQIDYPGLEHVHVRSTGERLLYDYCYDEDCVS</sequence>
<dbReference type="PANTHER" id="PTHR46233:SF3">
    <property type="entry name" value="HYDROXYACYLGLUTATHIONE HYDROLASE GLOC"/>
    <property type="match status" value="1"/>
</dbReference>
<gene>
    <name evidence="6" type="ORF">H8716_03530</name>
</gene>
<keyword evidence="4" id="KW-0862">Zinc</keyword>
<dbReference type="InterPro" id="IPR001279">
    <property type="entry name" value="Metallo-B-lactamas"/>
</dbReference>
<dbReference type="InterPro" id="IPR036866">
    <property type="entry name" value="RibonucZ/Hydroxyglut_hydro"/>
</dbReference>
<evidence type="ECO:0000256" key="4">
    <source>
        <dbReference type="ARBA" id="ARBA00022833"/>
    </source>
</evidence>
<dbReference type="PANTHER" id="PTHR46233">
    <property type="entry name" value="HYDROXYACYLGLUTATHIONE HYDROLASE GLOC"/>
    <property type="match status" value="1"/>
</dbReference>
<evidence type="ECO:0000256" key="2">
    <source>
        <dbReference type="ARBA" id="ARBA00022723"/>
    </source>
</evidence>
<evidence type="ECO:0000256" key="3">
    <source>
        <dbReference type="ARBA" id="ARBA00022801"/>
    </source>
</evidence>
<dbReference type="Pfam" id="PF00753">
    <property type="entry name" value="Lactamase_B"/>
    <property type="match status" value="1"/>
</dbReference>
<keyword evidence="2" id="KW-0479">Metal-binding</keyword>
<protein>
    <submittedName>
        <fullName evidence="6">MBL fold metallo-hydrolase</fullName>
    </submittedName>
</protein>
<dbReference type="InterPro" id="IPR051453">
    <property type="entry name" value="MBL_Glyoxalase_II"/>
</dbReference>
<dbReference type="EMBL" id="JACRSZ010000001">
    <property type="protein sequence ID" value="MBC8572164.1"/>
    <property type="molecule type" value="Genomic_DNA"/>
</dbReference>
<organism evidence="6 7">
    <name type="scientific">Jingyaoa shaoxingensis</name>
    <dbReference type="NCBI Taxonomy" id="2763671"/>
    <lineage>
        <taxon>Bacteria</taxon>
        <taxon>Bacillati</taxon>
        <taxon>Bacillota</taxon>
        <taxon>Clostridia</taxon>
        <taxon>Lachnospirales</taxon>
        <taxon>Lachnospiraceae</taxon>
        <taxon>Jingyaoa</taxon>
    </lineage>
</organism>
<reference evidence="6 7" key="1">
    <citation type="submission" date="2020-08" db="EMBL/GenBank/DDBJ databases">
        <title>Genome public.</title>
        <authorList>
            <person name="Liu C."/>
            <person name="Sun Q."/>
        </authorList>
    </citation>
    <scope>NUCLEOTIDE SEQUENCE [LARGE SCALE GENOMIC DNA]</scope>
    <source>
        <strain evidence="6 7">NSJ-46</strain>
    </source>
</reference>
<dbReference type="SUPFAM" id="SSF56281">
    <property type="entry name" value="Metallo-hydrolase/oxidoreductase"/>
    <property type="match status" value="1"/>
</dbReference>
<evidence type="ECO:0000259" key="5">
    <source>
        <dbReference type="SMART" id="SM00849"/>
    </source>
</evidence>
<comment type="cofactor">
    <cofactor evidence="1">
        <name>Zn(2+)</name>
        <dbReference type="ChEBI" id="CHEBI:29105"/>
    </cofactor>
</comment>
<keyword evidence="7" id="KW-1185">Reference proteome</keyword>
<dbReference type="Gene3D" id="3.60.15.10">
    <property type="entry name" value="Ribonuclease Z/Hydroxyacylglutathione hydrolase-like"/>
    <property type="match status" value="1"/>
</dbReference>
<name>A0ABR7N6Y5_9FIRM</name>
<evidence type="ECO:0000313" key="7">
    <source>
        <dbReference type="Proteomes" id="UP000657421"/>
    </source>
</evidence>
<keyword evidence="3" id="KW-0378">Hydrolase</keyword>
<dbReference type="Proteomes" id="UP000657421">
    <property type="component" value="Unassembled WGS sequence"/>
</dbReference>
<dbReference type="SMART" id="SM00849">
    <property type="entry name" value="Lactamase_B"/>
    <property type="match status" value="1"/>
</dbReference>